<dbReference type="CDD" id="cd04301">
    <property type="entry name" value="NAT_SF"/>
    <property type="match status" value="1"/>
</dbReference>
<dbReference type="InterPro" id="IPR021770">
    <property type="entry name" value="DUF3335"/>
</dbReference>
<dbReference type="SUPFAM" id="SSF55729">
    <property type="entry name" value="Acyl-CoA N-acyltransferases (Nat)"/>
    <property type="match status" value="1"/>
</dbReference>
<reference evidence="4 5" key="1">
    <citation type="journal article" date="2017" name="Environ. Microbiol.">
        <title>Genomic and physiological analyses of 'Reinekea forsetii' reveal a versatile opportunistic lifestyle during spring algae blooms.</title>
        <authorList>
            <person name="Avci B."/>
            <person name="Hahnke R.L."/>
            <person name="Chafee M."/>
            <person name="Fischer T."/>
            <person name="Gruber-Vodicka H."/>
            <person name="Tegetmeyer H.E."/>
            <person name="Harder J."/>
            <person name="Fuchs B.M."/>
            <person name="Amann R.I."/>
            <person name="Teeling H."/>
        </authorList>
    </citation>
    <scope>NUCLEOTIDE SEQUENCE [LARGE SCALE GENOMIC DNA]</scope>
    <source>
        <strain evidence="4 5">Hel1_31_D35</strain>
    </source>
</reference>
<proteinExistence type="predicted"/>
<dbReference type="OrthoDB" id="27442at2"/>
<dbReference type="Gene3D" id="3.90.70.10">
    <property type="entry name" value="Cysteine proteinases"/>
    <property type="match status" value="1"/>
</dbReference>
<evidence type="ECO:0000259" key="3">
    <source>
        <dbReference type="PROSITE" id="PS51186"/>
    </source>
</evidence>
<feature type="domain" description="N-acetyltransferase" evidence="3">
    <location>
        <begin position="7"/>
        <end position="153"/>
    </location>
</feature>
<name>A0A2K8KXP4_9GAMM</name>
<keyword evidence="5" id="KW-1185">Reference proteome</keyword>
<evidence type="ECO:0000313" key="4">
    <source>
        <dbReference type="EMBL" id="ATX77346.1"/>
    </source>
</evidence>
<dbReference type="Gene3D" id="3.40.630.30">
    <property type="match status" value="1"/>
</dbReference>
<protein>
    <submittedName>
        <fullName evidence="4">N-acetyltransferase, GNAT family / peptidase, C39 family</fullName>
    </submittedName>
</protein>
<keyword evidence="2" id="KW-0012">Acyltransferase</keyword>
<dbReference type="Proteomes" id="UP000229757">
    <property type="component" value="Chromosome"/>
</dbReference>
<dbReference type="PROSITE" id="PS51186">
    <property type="entry name" value="GNAT"/>
    <property type="match status" value="1"/>
</dbReference>
<dbReference type="Pfam" id="PF00583">
    <property type="entry name" value="Acetyltransf_1"/>
    <property type="match status" value="1"/>
</dbReference>
<organism evidence="4 5">
    <name type="scientific">Reinekea forsetii</name>
    <dbReference type="NCBI Taxonomy" id="1336806"/>
    <lineage>
        <taxon>Bacteria</taxon>
        <taxon>Pseudomonadati</taxon>
        <taxon>Pseudomonadota</taxon>
        <taxon>Gammaproteobacteria</taxon>
        <taxon>Oceanospirillales</taxon>
        <taxon>Saccharospirillaceae</taxon>
        <taxon>Reinekea</taxon>
    </lineage>
</organism>
<evidence type="ECO:0000313" key="5">
    <source>
        <dbReference type="Proteomes" id="UP000229757"/>
    </source>
</evidence>
<dbReference type="RefSeq" id="WP_100257614.1">
    <property type="nucleotide sequence ID" value="NZ_CP011797.1"/>
</dbReference>
<dbReference type="GO" id="GO:0016747">
    <property type="term" value="F:acyltransferase activity, transferring groups other than amino-acyl groups"/>
    <property type="evidence" value="ECO:0007669"/>
    <property type="project" value="InterPro"/>
</dbReference>
<dbReference type="Pfam" id="PF11814">
    <property type="entry name" value="DUF3335"/>
    <property type="match status" value="1"/>
</dbReference>
<evidence type="ECO:0000256" key="1">
    <source>
        <dbReference type="ARBA" id="ARBA00022679"/>
    </source>
</evidence>
<accession>A0A2K8KXP4</accession>
<dbReference type="PANTHER" id="PTHR43420">
    <property type="entry name" value="ACETYLTRANSFERASE"/>
    <property type="match status" value="1"/>
</dbReference>
<dbReference type="KEGG" id="rfo:REIFOR_02213"/>
<dbReference type="AlphaFoldDB" id="A0A2K8KXP4"/>
<keyword evidence="1 4" id="KW-0808">Transferase</keyword>
<dbReference type="EMBL" id="CP011797">
    <property type="protein sequence ID" value="ATX77346.1"/>
    <property type="molecule type" value="Genomic_DNA"/>
</dbReference>
<evidence type="ECO:0000256" key="2">
    <source>
        <dbReference type="ARBA" id="ARBA00023315"/>
    </source>
</evidence>
<dbReference type="InterPro" id="IPR050680">
    <property type="entry name" value="YpeA/RimI_acetyltransf"/>
</dbReference>
<dbReference type="InterPro" id="IPR000182">
    <property type="entry name" value="GNAT_dom"/>
</dbReference>
<gene>
    <name evidence="4" type="ORF">REIFOR_02213</name>
</gene>
<dbReference type="InterPro" id="IPR016181">
    <property type="entry name" value="Acyl_CoA_acyltransferase"/>
</dbReference>
<sequence>MTPLDDFSYRTATRGDLESLMAIEQACFSADRISLRSFRRWLASSGNILLVAERDGLVLGYGLVVCNKGTRLARLYSLAVLPAMRGSGLARQLLTALEANAARANRLFMRLEVAKPNSAAIRLYEHCGYRVFGEYSDYYDDHSDALRMQKTIRLIQSEQIHRPTPWYQQTTEFTCGPAALMMAMASLDSHFALEQTVELDLWREATTIFMTSGHGGCHPVGLALAAHRRGFEAAVYINTDQPLFVDGVRSAKKKAIMATVHDQFVYQAQRQSVALHYQDISQHQVEQWLQEGLGVVILISTYRLDGKKSPHWVTVTTIDEFCFYVHDPDLDDKQHQRPIDCQYLPLARDDFEKMSSFGSGRLRTAVTLRRRDASAVPG</sequence>